<dbReference type="InterPro" id="IPR006047">
    <property type="entry name" value="GH13_cat_dom"/>
</dbReference>
<dbReference type="Gene3D" id="1.50.10.10">
    <property type="match status" value="1"/>
</dbReference>
<protein>
    <submittedName>
        <fullName evidence="2">Glycogen debranching enzyme, putative</fullName>
    </submittedName>
</protein>
<dbReference type="Pfam" id="PF06202">
    <property type="entry name" value="GDE_C"/>
    <property type="match status" value="1"/>
</dbReference>
<dbReference type="Pfam" id="PF00128">
    <property type="entry name" value="Alpha-amylase"/>
    <property type="match status" value="1"/>
</dbReference>
<evidence type="ECO:0000313" key="2">
    <source>
        <dbReference type="EMBL" id="SHL03030.1"/>
    </source>
</evidence>
<dbReference type="GO" id="GO:0004135">
    <property type="term" value="F:amylo-alpha-1,6-glucosidase activity"/>
    <property type="evidence" value="ECO:0007669"/>
    <property type="project" value="InterPro"/>
</dbReference>
<dbReference type="Pfam" id="PF12439">
    <property type="entry name" value="GDE_N"/>
    <property type="match status" value="1"/>
</dbReference>
<dbReference type="GO" id="GO:0005980">
    <property type="term" value="P:glycogen catabolic process"/>
    <property type="evidence" value="ECO:0007669"/>
    <property type="project" value="InterPro"/>
</dbReference>
<keyword evidence="3" id="KW-1185">Reference proteome</keyword>
<dbReference type="PANTHER" id="PTHR10569">
    <property type="entry name" value="GLYCOGEN DEBRANCHING ENZYME"/>
    <property type="match status" value="1"/>
</dbReference>
<proteinExistence type="predicted"/>
<dbReference type="InterPro" id="IPR008928">
    <property type="entry name" value="6-hairpin_glycosidase_sf"/>
</dbReference>
<dbReference type="SUPFAM" id="SSF51445">
    <property type="entry name" value="(Trans)glycosidases"/>
    <property type="match status" value="1"/>
</dbReference>
<dbReference type="InterPro" id="IPR017853">
    <property type="entry name" value="GH"/>
</dbReference>
<dbReference type="RefSeq" id="WP_073478490.1">
    <property type="nucleotide sequence ID" value="NZ_FQZU01000042.1"/>
</dbReference>
<dbReference type="EMBL" id="FQZU01000042">
    <property type="protein sequence ID" value="SHL03030.1"/>
    <property type="molecule type" value="Genomic_DNA"/>
</dbReference>
<feature type="domain" description="Glycosyl hydrolase family 13 catalytic" evidence="1">
    <location>
        <begin position="128"/>
        <end position="480"/>
    </location>
</feature>
<gene>
    <name evidence="2" type="ORF">SAMN02745216_04495</name>
</gene>
<dbReference type="InterPro" id="IPR012341">
    <property type="entry name" value="6hp_glycosidase-like_sf"/>
</dbReference>
<dbReference type="InterPro" id="IPR024742">
    <property type="entry name" value="Glycogen_debranch_N"/>
</dbReference>
<evidence type="ECO:0000313" key="3">
    <source>
        <dbReference type="Proteomes" id="UP000183994"/>
    </source>
</evidence>
<name>A0A1M6XAL7_9BACT</name>
<dbReference type="GO" id="GO:0004134">
    <property type="term" value="F:4-alpha-glucanotransferase activity"/>
    <property type="evidence" value="ECO:0007669"/>
    <property type="project" value="InterPro"/>
</dbReference>
<dbReference type="Proteomes" id="UP000183994">
    <property type="component" value="Unassembled WGS sequence"/>
</dbReference>
<dbReference type="InterPro" id="IPR032790">
    <property type="entry name" value="GDE_C"/>
</dbReference>
<accession>A0A1M6XAL7</accession>
<dbReference type="STRING" id="1121393.SAMN02745216_04495"/>
<sequence length="1430" mass="159921">MEYQINQRPEPGKSLLLFAGDTVTFTLQAPSRLQGAAWLRTNLDQAPVTRREIIRETELGEHPLGHDWFDIPMAPLGGGRFILTLPVCDPGHFQCKCYFLEQGTSLPLWPEGDNTVLNVEPADLCCHNTLYNAFVRQFGPNKAGKGQTSESRQELLADLDKQGFSVIPPSGKFRDLIKELDFIIDVLGCRTIQLLPIHPTPTTYAKMGRFGSPYAALSFRGVDPALAEFDPRATPMEQFKELVDAIHARSAKIFLDIAINHTGWAARLHETHPEWLARTEDGEIERPGAWGVVWGDLTKLDYSHKSLWKFMAGVFLKWCRRGVDGFRCDAGYMIPAEAWKYILAKVREQFPDAVFLLEGLGGHLWQTRAILDGSNFDMAYSELFQNYERSQIEHYLPGAIELSGSVGIMLNFAETHDNARLAATSHTYAKMRTALCALCAPNGAFAFANGVEWLAEEKIDVHKACSLNWGSPVNQVEAIQRLSNILKHHPCFGSGVWLAMIQQGDGEFLVLLRLHKSTGKRVLVLVNLDCENPVRASWSSHNAGMDGVEYTDLLTRFEVKTTLENGLQAVNLNPGQVMCLTPDREDLELISGDGAGESRFIVRQRLKAKALSVLRCFKGTGHLGEINPDLLANSLEKDPEAFIAEFKRQDEAPGIIPWHWPRDKKREVMIPPGHFLIVFAKHPFSARVVRGARVLACERSFRMQGEMDSTGDNFFCLFMPFEQPTRMEFLKIHMEVYENGACERSENPLLLLPFPDGPAISNIYKGKEIQENAPMLLGTNGRGGMMRAHAAWGELKSRYDALLAANLDPSVPVDRWIMLARCRAWAVYQGHSRELNSTCLDAFRADMDSRGFWKFSAPCGQGQHVVLSFGLEMLPGKNAIVMHVRRHVASGQKDRLPKDRAISLILRPDVEDRSFHDVTKAYAGPEDIFPGAVKPFDRGFNFQPHPQRTLSLSADKGRFFQAPEWYYMVHRELEAQRGLDPDSDLFSPGYFSIDLKGGDSVRIVCAVNEEAEAVRPSEQTTNLMSAPSLFQAETQSAGELAHQAMTHYVVKRDQEKTVIAGYPWFLDWGRDSLIFLRGLIAAGRLEESGAILKQFAAFEDRGTIPNMIRGADAGNRDTSDAPLWFFTACRDYVEAGGGMGFLGQDCGGRSLWQVMESLIENIRSGAPNGVRLDPESGLVYSPSHFTWMDTNYPPGSPRQGYPVEIQALWYAALDFASSVDEKYKEAAIRASQSLAKYFFRPDLDFLADCLHCNQGDAAKIARADDALRPNQLFAVTLGAVRDLTISRSIVRACRELIVPGAIRSLADRPVQTPLAVTDNGKALNDPLRPYFGTYEGDEDTRRKPAYHNGTAWTWVFPSFCEAYAMVWPDARDTALAWLMSSARLLRQGVYGHPPEVMDGDYPHKNRGCDAQAWGASEFYRVFKKLTPGKE</sequence>
<dbReference type="SMART" id="SM00642">
    <property type="entry name" value="Aamy"/>
    <property type="match status" value="1"/>
</dbReference>
<dbReference type="OrthoDB" id="9761875at2"/>
<dbReference type="InterPro" id="IPR010401">
    <property type="entry name" value="AGL/Gdb1"/>
</dbReference>
<dbReference type="PANTHER" id="PTHR10569:SF2">
    <property type="entry name" value="GLYCOGEN DEBRANCHING ENZYME"/>
    <property type="match status" value="1"/>
</dbReference>
<dbReference type="SUPFAM" id="SSF48208">
    <property type="entry name" value="Six-hairpin glycosidases"/>
    <property type="match status" value="1"/>
</dbReference>
<evidence type="ECO:0000259" key="1">
    <source>
        <dbReference type="SMART" id="SM00642"/>
    </source>
</evidence>
<organism evidence="2 3">
    <name type="scientific">Desulfatibacillum alkenivorans DSM 16219</name>
    <dbReference type="NCBI Taxonomy" id="1121393"/>
    <lineage>
        <taxon>Bacteria</taxon>
        <taxon>Pseudomonadati</taxon>
        <taxon>Thermodesulfobacteriota</taxon>
        <taxon>Desulfobacteria</taxon>
        <taxon>Desulfobacterales</taxon>
        <taxon>Desulfatibacillaceae</taxon>
        <taxon>Desulfatibacillum</taxon>
    </lineage>
</organism>
<dbReference type="Gene3D" id="3.20.20.80">
    <property type="entry name" value="Glycosidases"/>
    <property type="match status" value="1"/>
</dbReference>
<reference evidence="3" key="1">
    <citation type="submission" date="2016-11" db="EMBL/GenBank/DDBJ databases">
        <authorList>
            <person name="Varghese N."/>
            <person name="Submissions S."/>
        </authorList>
    </citation>
    <scope>NUCLEOTIDE SEQUENCE [LARGE SCALE GENOMIC DNA]</scope>
    <source>
        <strain evidence="3">DSM 16219</strain>
    </source>
</reference>